<evidence type="ECO:0000256" key="2">
    <source>
        <dbReference type="ARBA" id="ARBA00022827"/>
    </source>
</evidence>
<dbReference type="SUPFAM" id="SSF56176">
    <property type="entry name" value="FAD-binding/transporter-associated domain-like"/>
    <property type="match status" value="1"/>
</dbReference>
<dbReference type="GO" id="GO:0003824">
    <property type="term" value="F:catalytic activity"/>
    <property type="evidence" value="ECO:0007669"/>
    <property type="project" value="InterPro"/>
</dbReference>
<dbReference type="InterPro" id="IPR036318">
    <property type="entry name" value="FAD-bd_PCMH-like_sf"/>
</dbReference>
<evidence type="ECO:0000313" key="5">
    <source>
        <dbReference type="Proteomes" id="UP000535937"/>
    </source>
</evidence>
<dbReference type="InterPro" id="IPR016169">
    <property type="entry name" value="FAD-bd_PCMH_sub2"/>
</dbReference>
<dbReference type="InterPro" id="IPR016166">
    <property type="entry name" value="FAD-bd_PCMH"/>
</dbReference>
<evidence type="ECO:0000259" key="3">
    <source>
        <dbReference type="PROSITE" id="PS51387"/>
    </source>
</evidence>
<keyword evidence="1" id="KW-0285">Flavoprotein</keyword>
<name>A0A7W4Z8B6_9GAMM</name>
<dbReference type="EMBL" id="JACHWZ010000004">
    <property type="protein sequence ID" value="MBB3060386.1"/>
    <property type="molecule type" value="Genomic_DNA"/>
</dbReference>
<evidence type="ECO:0000313" key="4">
    <source>
        <dbReference type="EMBL" id="MBB3060386.1"/>
    </source>
</evidence>
<keyword evidence="5" id="KW-1185">Reference proteome</keyword>
<reference evidence="4 5" key="1">
    <citation type="submission" date="2020-08" db="EMBL/GenBank/DDBJ databases">
        <title>Genomic Encyclopedia of Type Strains, Phase III (KMG-III): the genomes of soil and plant-associated and newly described type strains.</title>
        <authorList>
            <person name="Whitman W."/>
        </authorList>
    </citation>
    <scope>NUCLEOTIDE SEQUENCE [LARGE SCALE GENOMIC DNA]</scope>
    <source>
        <strain evidence="4 5">CECT 8799</strain>
    </source>
</reference>
<dbReference type="PANTHER" id="PTHR11748">
    <property type="entry name" value="D-LACTATE DEHYDROGENASE"/>
    <property type="match status" value="1"/>
</dbReference>
<dbReference type="InterPro" id="IPR006094">
    <property type="entry name" value="Oxid_FAD_bind_N"/>
</dbReference>
<dbReference type="PANTHER" id="PTHR11748:SF103">
    <property type="entry name" value="GLYCOLATE OXIDASE SUBUNIT GLCE"/>
    <property type="match status" value="1"/>
</dbReference>
<feature type="domain" description="FAD-binding PCMH-type" evidence="3">
    <location>
        <begin position="1"/>
        <end position="172"/>
    </location>
</feature>
<accession>A0A7W4Z8B6</accession>
<dbReference type="RefSeq" id="WP_183457714.1">
    <property type="nucleotide sequence ID" value="NZ_JACHWZ010000004.1"/>
</dbReference>
<dbReference type="PROSITE" id="PS51387">
    <property type="entry name" value="FAD_PCMH"/>
    <property type="match status" value="1"/>
</dbReference>
<dbReference type="Proteomes" id="UP000535937">
    <property type="component" value="Unassembled WGS sequence"/>
</dbReference>
<dbReference type="Pfam" id="PF01565">
    <property type="entry name" value="FAD_binding_4"/>
    <property type="match status" value="1"/>
</dbReference>
<proteinExistence type="predicted"/>
<dbReference type="SUPFAM" id="SSF55103">
    <property type="entry name" value="FAD-linked oxidases, C-terminal domain"/>
    <property type="match status" value="1"/>
</dbReference>
<gene>
    <name evidence="4" type="ORF">FHS09_001201</name>
</gene>
<protein>
    <submittedName>
        <fullName evidence="4">Glycolate oxidase FAD binding subunit</fullName>
    </submittedName>
</protein>
<dbReference type="GO" id="GO:0071949">
    <property type="term" value="F:FAD binding"/>
    <property type="evidence" value="ECO:0007669"/>
    <property type="project" value="InterPro"/>
</dbReference>
<dbReference type="Gene3D" id="3.30.465.10">
    <property type="match status" value="1"/>
</dbReference>
<dbReference type="InterPro" id="IPR016164">
    <property type="entry name" value="FAD-linked_Oxase-like_C"/>
</dbReference>
<comment type="caution">
    <text evidence="4">The sequence shown here is derived from an EMBL/GenBank/DDBJ whole genome shotgun (WGS) entry which is preliminary data.</text>
</comment>
<sequence length="362" mass="38928">MAEQDRTQELQAALEQALAGDMPVAIRGGGSRAHFNLAPGDNPLSAAAHRGVIDYQPDELMLRVRAGTPIAELETLLAAEGQRFAADIPQPAEHSTIGGAIACGWDGPARPAGMSLRDTVLGCRMLNGRGQLVSFGGQVMKNVAGYDLSRLQVGALGTLGVLLDVSLRLLPQPECTENRSFTVSAAQLPDWWEKLRALRPLLRASCFVGTSGSVDAGGLMEGKLHLRLSGRKSALKAALQKLGGEPSAFDWRALRNLRHEFFSAPQLACVVLPHFAELDIPLEETLIDWEGARIWVPNGDGVALQRAAAKRGGFVRVLRGPTLPVANGAGDWPRRIKDAFDPRGLFNRELFNTYFGGGQACR</sequence>
<evidence type="ECO:0000256" key="1">
    <source>
        <dbReference type="ARBA" id="ARBA00022630"/>
    </source>
</evidence>
<dbReference type="AlphaFoldDB" id="A0A7W4Z8B6"/>
<organism evidence="4 5">
    <name type="scientific">Microbulbifer rhizosphaerae</name>
    <dbReference type="NCBI Taxonomy" id="1562603"/>
    <lineage>
        <taxon>Bacteria</taxon>
        <taxon>Pseudomonadati</taxon>
        <taxon>Pseudomonadota</taxon>
        <taxon>Gammaproteobacteria</taxon>
        <taxon>Cellvibrionales</taxon>
        <taxon>Microbulbiferaceae</taxon>
        <taxon>Microbulbifer</taxon>
    </lineage>
</organism>
<keyword evidence="2" id="KW-0274">FAD</keyword>
<dbReference type="NCBIfam" id="NF008439">
    <property type="entry name" value="PRK11282.1"/>
    <property type="match status" value="1"/>
</dbReference>